<proteinExistence type="inferred from homology"/>
<dbReference type="InterPro" id="IPR005326">
    <property type="entry name" value="Plectin_eS10_N"/>
</dbReference>
<accession>A0AAD4RDH1</accession>
<evidence type="ECO:0000256" key="6">
    <source>
        <dbReference type="SAM" id="MobiDB-lite"/>
    </source>
</evidence>
<gene>
    <name evidence="8" type="ORF">DdX_01111</name>
</gene>
<dbReference type="GO" id="GO:0003723">
    <property type="term" value="F:RNA binding"/>
    <property type="evidence" value="ECO:0007669"/>
    <property type="project" value="TreeGrafter"/>
</dbReference>
<evidence type="ECO:0000256" key="4">
    <source>
        <dbReference type="ARBA" id="ARBA00022980"/>
    </source>
</evidence>
<dbReference type="PANTHER" id="PTHR12146">
    <property type="entry name" value="40S RIBOSOMAL PROTEIN S10"/>
    <property type="match status" value="1"/>
</dbReference>
<evidence type="ECO:0000259" key="7">
    <source>
        <dbReference type="Pfam" id="PF03501"/>
    </source>
</evidence>
<dbReference type="GO" id="GO:0002181">
    <property type="term" value="P:cytoplasmic translation"/>
    <property type="evidence" value="ECO:0007669"/>
    <property type="project" value="UniProtKB-ARBA"/>
</dbReference>
<evidence type="ECO:0000313" key="9">
    <source>
        <dbReference type="Proteomes" id="UP001201812"/>
    </source>
</evidence>
<dbReference type="EMBL" id="JAKKPZ010000001">
    <property type="protein sequence ID" value="KAI1728902.1"/>
    <property type="molecule type" value="Genomic_DNA"/>
</dbReference>
<comment type="subcellular location">
    <subcellularLocation>
        <location evidence="1">Cytoplasm</location>
    </subcellularLocation>
</comment>
<comment type="caution">
    <text evidence="8">The sequence shown here is derived from an EMBL/GenBank/DDBJ whole genome shotgun (WGS) entry which is preliminary data.</text>
</comment>
<feature type="compositionally biased region" description="Basic and acidic residues" evidence="6">
    <location>
        <begin position="107"/>
        <end position="129"/>
    </location>
</feature>
<dbReference type="PANTHER" id="PTHR12146:SF0">
    <property type="entry name" value="RIBOSOMAL PROTEIN S10"/>
    <property type="match status" value="1"/>
</dbReference>
<dbReference type="FunFam" id="1.10.10.10:FF:000025">
    <property type="entry name" value="40S ribosomal protein S10"/>
    <property type="match status" value="1"/>
</dbReference>
<keyword evidence="5" id="KW-0687">Ribonucleoprotein</keyword>
<feature type="domain" description="Plectin/eS10 N-terminal" evidence="7">
    <location>
        <begin position="3"/>
        <end position="94"/>
    </location>
</feature>
<dbReference type="InterPro" id="IPR037447">
    <property type="entry name" value="Ribosomal_eS10"/>
</dbReference>
<dbReference type="GO" id="GO:0003735">
    <property type="term" value="F:structural constituent of ribosome"/>
    <property type="evidence" value="ECO:0007669"/>
    <property type="project" value="TreeGrafter"/>
</dbReference>
<sequence>MLMPQSDRKKIYEHLFEDGVCIAKKDYNLKSHPEIKGVKNLYVVKALKSLASRGLVKEQFAWRHYYFYLSPEGITYLREYLGLPEDVFPATHRQPKTDPQRATFAEKGVRGFKPDSDRGAYRGATDKVAEAGPGAAPITGHRAGFGRGPPPPQQ</sequence>
<keyword evidence="3" id="KW-0963">Cytoplasm</keyword>
<feature type="region of interest" description="Disordered" evidence="6">
    <location>
        <begin position="106"/>
        <end position="154"/>
    </location>
</feature>
<dbReference type="AlphaFoldDB" id="A0AAD4RDH1"/>
<evidence type="ECO:0000256" key="5">
    <source>
        <dbReference type="ARBA" id="ARBA00023274"/>
    </source>
</evidence>
<organism evidence="8 9">
    <name type="scientific">Ditylenchus destructor</name>
    <dbReference type="NCBI Taxonomy" id="166010"/>
    <lineage>
        <taxon>Eukaryota</taxon>
        <taxon>Metazoa</taxon>
        <taxon>Ecdysozoa</taxon>
        <taxon>Nematoda</taxon>
        <taxon>Chromadorea</taxon>
        <taxon>Rhabditida</taxon>
        <taxon>Tylenchina</taxon>
        <taxon>Tylenchomorpha</taxon>
        <taxon>Sphaerularioidea</taxon>
        <taxon>Anguinidae</taxon>
        <taxon>Anguininae</taxon>
        <taxon>Ditylenchus</taxon>
    </lineage>
</organism>
<comment type="similarity">
    <text evidence="2">Belongs to the eukaryotic ribosomal protein eS10 family.</text>
</comment>
<evidence type="ECO:0000256" key="3">
    <source>
        <dbReference type="ARBA" id="ARBA00022490"/>
    </source>
</evidence>
<evidence type="ECO:0000313" key="8">
    <source>
        <dbReference type="EMBL" id="KAI1728902.1"/>
    </source>
</evidence>
<dbReference type="GO" id="GO:0022627">
    <property type="term" value="C:cytosolic small ribosomal subunit"/>
    <property type="evidence" value="ECO:0007669"/>
    <property type="project" value="TreeGrafter"/>
</dbReference>
<keyword evidence="4" id="KW-0689">Ribosomal protein</keyword>
<protein>
    <submittedName>
        <fullName evidence="8">Plectin/S10 domain-containing protein</fullName>
    </submittedName>
</protein>
<dbReference type="InterPro" id="IPR036388">
    <property type="entry name" value="WH-like_DNA-bd_sf"/>
</dbReference>
<evidence type="ECO:0000256" key="2">
    <source>
        <dbReference type="ARBA" id="ARBA00007278"/>
    </source>
</evidence>
<keyword evidence="9" id="KW-1185">Reference proteome</keyword>
<dbReference type="Gene3D" id="1.10.10.10">
    <property type="entry name" value="Winged helix-like DNA-binding domain superfamily/Winged helix DNA-binding domain"/>
    <property type="match status" value="1"/>
</dbReference>
<dbReference type="Pfam" id="PF03501">
    <property type="entry name" value="S10_plectin"/>
    <property type="match status" value="1"/>
</dbReference>
<reference evidence="8" key="1">
    <citation type="submission" date="2022-01" db="EMBL/GenBank/DDBJ databases">
        <title>Genome Sequence Resource for Two Populations of Ditylenchus destructor, the Migratory Endoparasitic Phytonematode.</title>
        <authorList>
            <person name="Zhang H."/>
            <person name="Lin R."/>
            <person name="Xie B."/>
        </authorList>
    </citation>
    <scope>NUCLEOTIDE SEQUENCE</scope>
    <source>
        <strain evidence="8">BazhouSP</strain>
    </source>
</reference>
<name>A0AAD4RDH1_9BILA</name>
<dbReference type="Proteomes" id="UP001201812">
    <property type="component" value="Unassembled WGS sequence"/>
</dbReference>
<evidence type="ECO:0000256" key="1">
    <source>
        <dbReference type="ARBA" id="ARBA00004496"/>
    </source>
</evidence>